<sequence length="209" mass="22082">MGGADEDRAGRGAGARLPPRRGAPGDLPRLQDLQHPPRRGVRRQALRLRARQGRARRRQLPRLHPRDGHLRVRGAGVHDDGSPHGDERRVQLRRRAAGAAHRAAVAGPVEAAAGAGAHGLGAPGAAAQEAGAGHRRPQARRGLGRPPRQVRAQGGHAGVPLPQPQPQGAAAHARRRGVPRAAPAAAGGTRRRRLSRRGPSLDRARGLDR</sequence>
<feature type="compositionally biased region" description="Basic residues" evidence="1">
    <location>
        <begin position="36"/>
        <end position="63"/>
    </location>
</feature>
<name>A0A0A9FNP3_ARUDO</name>
<feature type="compositionally biased region" description="Low complexity" evidence="1">
    <location>
        <begin position="179"/>
        <end position="188"/>
    </location>
</feature>
<feature type="compositionally biased region" description="Basic and acidic residues" evidence="1">
    <location>
        <begin position="199"/>
        <end position="209"/>
    </location>
</feature>
<dbReference type="AlphaFoldDB" id="A0A0A9FNP3"/>
<accession>A0A0A9FNP3</accession>
<dbReference type="EMBL" id="GBRH01183466">
    <property type="protein sequence ID" value="JAE14430.1"/>
    <property type="molecule type" value="Transcribed_RNA"/>
</dbReference>
<feature type="compositionally biased region" description="Low complexity" evidence="1">
    <location>
        <begin position="14"/>
        <end position="30"/>
    </location>
</feature>
<protein>
    <submittedName>
        <fullName evidence="2">Uncharacterized protein</fullName>
    </submittedName>
</protein>
<feature type="region of interest" description="Disordered" evidence="1">
    <location>
        <begin position="114"/>
        <end position="209"/>
    </location>
</feature>
<feature type="compositionally biased region" description="Basic and acidic residues" evidence="1">
    <location>
        <begin position="1"/>
        <end position="10"/>
    </location>
</feature>
<organism evidence="2">
    <name type="scientific">Arundo donax</name>
    <name type="common">Giant reed</name>
    <name type="synonym">Donax arundinaceus</name>
    <dbReference type="NCBI Taxonomy" id="35708"/>
    <lineage>
        <taxon>Eukaryota</taxon>
        <taxon>Viridiplantae</taxon>
        <taxon>Streptophyta</taxon>
        <taxon>Embryophyta</taxon>
        <taxon>Tracheophyta</taxon>
        <taxon>Spermatophyta</taxon>
        <taxon>Magnoliopsida</taxon>
        <taxon>Liliopsida</taxon>
        <taxon>Poales</taxon>
        <taxon>Poaceae</taxon>
        <taxon>PACMAD clade</taxon>
        <taxon>Arundinoideae</taxon>
        <taxon>Arundineae</taxon>
        <taxon>Arundo</taxon>
    </lineage>
</organism>
<reference evidence="2" key="2">
    <citation type="journal article" date="2015" name="Data Brief">
        <title>Shoot transcriptome of the giant reed, Arundo donax.</title>
        <authorList>
            <person name="Barrero R.A."/>
            <person name="Guerrero F.D."/>
            <person name="Moolhuijzen P."/>
            <person name="Goolsby J.A."/>
            <person name="Tidwell J."/>
            <person name="Bellgard S.E."/>
            <person name="Bellgard M.I."/>
        </authorList>
    </citation>
    <scope>NUCLEOTIDE SEQUENCE</scope>
    <source>
        <tissue evidence="2">Shoot tissue taken approximately 20 cm above the soil surface</tissue>
    </source>
</reference>
<feature type="compositionally biased region" description="Basic residues" evidence="1">
    <location>
        <begin position="133"/>
        <end position="143"/>
    </location>
</feature>
<reference evidence="2" key="1">
    <citation type="submission" date="2014-09" db="EMBL/GenBank/DDBJ databases">
        <authorList>
            <person name="Magalhaes I.L.F."/>
            <person name="Oliveira U."/>
            <person name="Santos F.R."/>
            <person name="Vidigal T.H.D.A."/>
            <person name="Brescovit A.D."/>
            <person name="Santos A.J."/>
        </authorList>
    </citation>
    <scope>NUCLEOTIDE SEQUENCE</scope>
    <source>
        <tissue evidence="2">Shoot tissue taken approximately 20 cm above the soil surface</tissue>
    </source>
</reference>
<evidence type="ECO:0000313" key="2">
    <source>
        <dbReference type="EMBL" id="JAE14430.1"/>
    </source>
</evidence>
<proteinExistence type="predicted"/>
<feature type="region of interest" description="Disordered" evidence="1">
    <location>
        <begin position="1"/>
        <end position="88"/>
    </location>
</feature>
<evidence type="ECO:0000256" key="1">
    <source>
        <dbReference type="SAM" id="MobiDB-lite"/>
    </source>
</evidence>
<feature type="compositionally biased region" description="Basic and acidic residues" evidence="1">
    <location>
        <begin position="64"/>
        <end position="88"/>
    </location>
</feature>